<organism evidence="1 2">
    <name type="scientific">Liparis tanakae</name>
    <name type="common">Tanaka's snailfish</name>
    <dbReference type="NCBI Taxonomy" id="230148"/>
    <lineage>
        <taxon>Eukaryota</taxon>
        <taxon>Metazoa</taxon>
        <taxon>Chordata</taxon>
        <taxon>Craniata</taxon>
        <taxon>Vertebrata</taxon>
        <taxon>Euteleostomi</taxon>
        <taxon>Actinopterygii</taxon>
        <taxon>Neopterygii</taxon>
        <taxon>Teleostei</taxon>
        <taxon>Neoteleostei</taxon>
        <taxon>Acanthomorphata</taxon>
        <taxon>Eupercaria</taxon>
        <taxon>Perciformes</taxon>
        <taxon>Cottioidei</taxon>
        <taxon>Cottales</taxon>
        <taxon>Liparidae</taxon>
        <taxon>Liparis</taxon>
    </lineage>
</organism>
<proteinExistence type="predicted"/>
<dbReference type="EMBL" id="SRLO01001814">
    <property type="protein sequence ID" value="TNN35191.1"/>
    <property type="molecule type" value="Genomic_DNA"/>
</dbReference>
<gene>
    <name evidence="1" type="ORF">EYF80_054642</name>
</gene>
<dbReference type="Proteomes" id="UP000314294">
    <property type="component" value="Unassembled WGS sequence"/>
</dbReference>
<evidence type="ECO:0000313" key="2">
    <source>
        <dbReference type="Proteomes" id="UP000314294"/>
    </source>
</evidence>
<sequence>MTHDQSDGPPACYRGDLQEDDRSRLNSLIGQKTRRLGNMQIKAWKLDQSESSITYHNNNNNNKARVKSFIHRDQLYLTNLFLRKNLENCETPPPSPPYGNMSKSKWAGSFSWLLPLHGVGAAGHTGSAWASVLNTYLSRSSSGASSEKSRYRYFSVSPRKKLSILSRGPGFTGSRTLLMEV</sequence>
<protein>
    <submittedName>
        <fullName evidence="1">Uncharacterized protein</fullName>
    </submittedName>
</protein>
<name>A0A4Z2F344_9TELE</name>
<dbReference type="AlphaFoldDB" id="A0A4Z2F344"/>
<accession>A0A4Z2F344</accession>
<evidence type="ECO:0000313" key="1">
    <source>
        <dbReference type="EMBL" id="TNN35191.1"/>
    </source>
</evidence>
<reference evidence="1 2" key="1">
    <citation type="submission" date="2019-03" db="EMBL/GenBank/DDBJ databases">
        <title>First draft genome of Liparis tanakae, snailfish: a comprehensive survey of snailfish specific genes.</title>
        <authorList>
            <person name="Kim W."/>
            <person name="Song I."/>
            <person name="Jeong J.-H."/>
            <person name="Kim D."/>
            <person name="Kim S."/>
            <person name="Ryu S."/>
            <person name="Song J.Y."/>
            <person name="Lee S.K."/>
        </authorList>
    </citation>
    <scope>NUCLEOTIDE SEQUENCE [LARGE SCALE GENOMIC DNA]</scope>
    <source>
        <tissue evidence="1">Muscle</tissue>
    </source>
</reference>
<keyword evidence="2" id="KW-1185">Reference proteome</keyword>
<comment type="caution">
    <text evidence="1">The sequence shown here is derived from an EMBL/GenBank/DDBJ whole genome shotgun (WGS) entry which is preliminary data.</text>
</comment>